<dbReference type="RefSeq" id="XP_021803613.1">
    <property type="nucleotide sequence ID" value="XM_021947921.1"/>
</dbReference>
<dbReference type="KEGG" id="pavi:110747832"/>
<dbReference type="Proteomes" id="UP000515124">
    <property type="component" value="Unplaced"/>
</dbReference>
<dbReference type="AlphaFoldDB" id="A0A6P5RP39"/>
<name>A0A6P5RP39_PRUAV</name>
<evidence type="ECO:0000313" key="2">
    <source>
        <dbReference type="RefSeq" id="XP_021803613.1"/>
    </source>
</evidence>
<accession>A0A6P5RP39</accession>
<proteinExistence type="predicted"/>
<dbReference type="PANTHER" id="PTHR48445:SF1">
    <property type="entry name" value="OS02G0782100 PROTEIN"/>
    <property type="match status" value="1"/>
</dbReference>
<protein>
    <submittedName>
        <fullName evidence="2">Ribosomal RNA-processing protein 12-like</fullName>
    </submittedName>
</protein>
<organism evidence="1 2">
    <name type="scientific">Prunus avium</name>
    <name type="common">Cherry</name>
    <name type="synonym">Cerasus avium</name>
    <dbReference type="NCBI Taxonomy" id="42229"/>
    <lineage>
        <taxon>Eukaryota</taxon>
        <taxon>Viridiplantae</taxon>
        <taxon>Streptophyta</taxon>
        <taxon>Embryophyta</taxon>
        <taxon>Tracheophyta</taxon>
        <taxon>Spermatophyta</taxon>
        <taxon>Magnoliopsida</taxon>
        <taxon>eudicotyledons</taxon>
        <taxon>Gunneridae</taxon>
        <taxon>Pentapetalae</taxon>
        <taxon>rosids</taxon>
        <taxon>fabids</taxon>
        <taxon>Rosales</taxon>
        <taxon>Rosaceae</taxon>
        <taxon>Amygdaloideae</taxon>
        <taxon>Amygdaleae</taxon>
        <taxon>Prunus</taxon>
    </lineage>
</organism>
<dbReference type="PANTHER" id="PTHR48445">
    <property type="entry name" value="OS02G0782100 PROTEIN"/>
    <property type="match status" value="1"/>
</dbReference>
<keyword evidence="1" id="KW-1185">Reference proteome</keyword>
<gene>
    <name evidence="2" type="primary">LOC110747832</name>
</gene>
<feature type="non-terminal residue" evidence="2">
    <location>
        <position position="132"/>
    </location>
</feature>
<reference evidence="2" key="1">
    <citation type="submission" date="2025-08" db="UniProtKB">
        <authorList>
            <consortium name="RefSeq"/>
        </authorList>
    </citation>
    <scope>IDENTIFICATION</scope>
</reference>
<dbReference type="GeneID" id="110747832"/>
<sequence>MVAGGIARETPHMISAAMKGSARLAYEFSDVVSTASNLLPSTSLLLQRKNKEIIKATLGFWKVLVAKSQTERLQLHLESMVESLLKLQDATKTHFKAKVKFLLEMLVRKCGLDAVKAVMPEKHMKLLTNIRK</sequence>
<evidence type="ECO:0000313" key="1">
    <source>
        <dbReference type="Proteomes" id="UP000515124"/>
    </source>
</evidence>